<protein>
    <recommendedName>
        <fullName evidence="4 6">dTDP-4-dehydrorhamnose reductase</fullName>
        <ecNumber evidence="3 6">1.1.1.133</ecNumber>
    </recommendedName>
</protein>
<comment type="caution">
    <text evidence="8">The sequence shown here is derived from an EMBL/GenBank/DDBJ whole genome shotgun (WGS) entry which is preliminary data.</text>
</comment>
<feature type="domain" description="RmlD-like substrate binding" evidence="7">
    <location>
        <begin position="1"/>
        <end position="286"/>
    </location>
</feature>
<evidence type="ECO:0000313" key="8">
    <source>
        <dbReference type="EMBL" id="GLR46975.1"/>
    </source>
</evidence>
<evidence type="ECO:0000256" key="4">
    <source>
        <dbReference type="ARBA" id="ARBA00017099"/>
    </source>
</evidence>
<evidence type="ECO:0000256" key="1">
    <source>
        <dbReference type="ARBA" id="ARBA00004781"/>
    </source>
</evidence>
<comment type="function">
    <text evidence="6">Catalyzes the reduction of dTDP-6-deoxy-L-lyxo-4-hexulose to yield dTDP-L-rhamnose.</text>
</comment>
<evidence type="ECO:0000313" key="9">
    <source>
        <dbReference type="Proteomes" id="UP001156703"/>
    </source>
</evidence>
<accession>A0ABQ5Z2I5</accession>
<comment type="catalytic activity">
    <reaction evidence="5 6">
        <text>dTDP-beta-L-rhamnose + NADP(+) = dTDP-4-dehydro-beta-L-rhamnose + NADPH + H(+)</text>
        <dbReference type="Rhea" id="RHEA:21796"/>
        <dbReference type="ChEBI" id="CHEBI:15378"/>
        <dbReference type="ChEBI" id="CHEBI:57510"/>
        <dbReference type="ChEBI" id="CHEBI:57783"/>
        <dbReference type="ChEBI" id="CHEBI:58349"/>
        <dbReference type="ChEBI" id="CHEBI:62830"/>
        <dbReference type="EC" id="1.1.1.133"/>
    </reaction>
</comment>
<evidence type="ECO:0000256" key="3">
    <source>
        <dbReference type="ARBA" id="ARBA00012929"/>
    </source>
</evidence>
<organism evidence="8 9">
    <name type="scientific">Sphingomonas astaxanthinifaciens DSM 22298</name>
    <dbReference type="NCBI Taxonomy" id="1123267"/>
    <lineage>
        <taxon>Bacteria</taxon>
        <taxon>Pseudomonadati</taxon>
        <taxon>Pseudomonadota</taxon>
        <taxon>Alphaproteobacteria</taxon>
        <taxon>Sphingomonadales</taxon>
        <taxon>Sphingomonadaceae</taxon>
        <taxon>Sphingomonas</taxon>
    </lineage>
</organism>
<comment type="pathway">
    <text evidence="1 6">Carbohydrate biosynthesis; dTDP-L-rhamnose biosynthesis.</text>
</comment>
<evidence type="ECO:0000256" key="5">
    <source>
        <dbReference type="ARBA" id="ARBA00048200"/>
    </source>
</evidence>
<reference evidence="9" key="1">
    <citation type="journal article" date="2019" name="Int. J. Syst. Evol. Microbiol.">
        <title>The Global Catalogue of Microorganisms (GCM) 10K type strain sequencing project: providing services to taxonomists for standard genome sequencing and annotation.</title>
        <authorList>
            <consortium name="The Broad Institute Genomics Platform"/>
            <consortium name="The Broad Institute Genome Sequencing Center for Infectious Disease"/>
            <person name="Wu L."/>
            <person name="Ma J."/>
        </authorList>
    </citation>
    <scope>NUCLEOTIDE SEQUENCE [LARGE SCALE GENOMIC DNA]</scope>
    <source>
        <strain evidence="9">NBRC 102146</strain>
    </source>
</reference>
<dbReference type="EC" id="1.1.1.133" evidence="3 6"/>
<sequence>MKILVTGRDGQVARSLAERGAGLAGVELVFAARPDCDLAEPGSAAAYVATVKPDLVVNAAAYTAVDKAETEEALAYRVNAEGAGEVAAAAAAVGAPVIHLSTDYVYDGSGDAPLTEDRAIAPLGAYGRTKASGEDQVRTANPDHLILRTAWVHSPFGHNFVKTMLRLSAERDELSVVADQRGSPTSALDLAGVILALAERRLGGDARGWGETYHAAGAGEASWAEFAAEIMRQAGATIQIRPIATADYPTPARRPAWSVLSGAKLRGAFGIGLGDWEEALLPVVARLVGER</sequence>
<dbReference type="CDD" id="cd05254">
    <property type="entry name" value="dTDP_HR_like_SDR_e"/>
    <property type="match status" value="1"/>
</dbReference>
<dbReference type="PANTHER" id="PTHR10491:SF4">
    <property type="entry name" value="METHIONINE ADENOSYLTRANSFERASE 2 SUBUNIT BETA"/>
    <property type="match status" value="1"/>
</dbReference>
<evidence type="ECO:0000256" key="2">
    <source>
        <dbReference type="ARBA" id="ARBA00010944"/>
    </source>
</evidence>
<dbReference type="InterPro" id="IPR005913">
    <property type="entry name" value="dTDP_dehydrorham_reduct"/>
</dbReference>
<gene>
    <name evidence="8" type="ORF">GCM10007925_06860</name>
</gene>
<dbReference type="InterPro" id="IPR029903">
    <property type="entry name" value="RmlD-like-bd"/>
</dbReference>
<dbReference type="Gene3D" id="3.90.25.10">
    <property type="entry name" value="UDP-galactose 4-epimerase, domain 1"/>
    <property type="match status" value="1"/>
</dbReference>
<dbReference type="InterPro" id="IPR036291">
    <property type="entry name" value="NAD(P)-bd_dom_sf"/>
</dbReference>
<dbReference type="EMBL" id="BSOO01000004">
    <property type="protein sequence ID" value="GLR46975.1"/>
    <property type="molecule type" value="Genomic_DNA"/>
</dbReference>
<proteinExistence type="inferred from homology"/>
<keyword evidence="6" id="KW-0521">NADP</keyword>
<dbReference type="PANTHER" id="PTHR10491">
    <property type="entry name" value="DTDP-4-DEHYDRORHAMNOSE REDUCTASE"/>
    <property type="match status" value="1"/>
</dbReference>
<comment type="similarity">
    <text evidence="2 6">Belongs to the dTDP-4-dehydrorhamnose reductase family.</text>
</comment>
<dbReference type="Gene3D" id="3.40.50.720">
    <property type="entry name" value="NAD(P)-binding Rossmann-like Domain"/>
    <property type="match status" value="1"/>
</dbReference>
<keyword evidence="6" id="KW-0560">Oxidoreductase</keyword>
<keyword evidence="9" id="KW-1185">Reference proteome</keyword>
<dbReference type="NCBIfam" id="TIGR01214">
    <property type="entry name" value="rmlD"/>
    <property type="match status" value="1"/>
</dbReference>
<comment type="cofactor">
    <cofactor evidence="6">
        <name>Mg(2+)</name>
        <dbReference type="ChEBI" id="CHEBI:18420"/>
    </cofactor>
    <text evidence="6">Binds 1 Mg(2+) ion per monomer.</text>
</comment>
<dbReference type="Proteomes" id="UP001156703">
    <property type="component" value="Unassembled WGS sequence"/>
</dbReference>
<name>A0ABQ5Z2I5_9SPHN</name>
<dbReference type="SUPFAM" id="SSF51735">
    <property type="entry name" value="NAD(P)-binding Rossmann-fold domains"/>
    <property type="match status" value="1"/>
</dbReference>
<evidence type="ECO:0000259" key="7">
    <source>
        <dbReference type="Pfam" id="PF04321"/>
    </source>
</evidence>
<evidence type="ECO:0000256" key="6">
    <source>
        <dbReference type="RuleBase" id="RU364082"/>
    </source>
</evidence>
<dbReference type="RefSeq" id="WP_029942065.1">
    <property type="nucleotide sequence ID" value="NZ_BSOO01000004.1"/>
</dbReference>
<dbReference type="Pfam" id="PF04321">
    <property type="entry name" value="RmlD_sub_bind"/>
    <property type="match status" value="1"/>
</dbReference>